<dbReference type="PANTHER" id="PTHR36758">
    <property type="entry name" value="OS01G0342800 PROTEIN"/>
    <property type="match status" value="1"/>
</dbReference>
<evidence type="ECO:0000313" key="4">
    <source>
        <dbReference type="EMBL" id="KAG0587511.1"/>
    </source>
</evidence>
<dbReference type="EMBL" id="CM026422">
    <property type="protein sequence ID" value="KAG0587511.1"/>
    <property type="molecule type" value="Genomic_DNA"/>
</dbReference>
<accession>A0A8T0IXT6</accession>
<feature type="domain" description="Complex 1 LYR protein" evidence="3">
    <location>
        <begin position="85"/>
        <end position="137"/>
    </location>
</feature>
<protein>
    <recommendedName>
        <fullName evidence="3">Complex 1 LYR protein domain-containing protein</fullName>
    </recommendedName>
</protein>
<evidence type="ECO:0000313" key="5">
    <source>
        <dbReference type="Proteomes" id="UP000822688"/>
    </source>
</evidence>
<dbReference type="CDD" id="cd20269">
    <property type="entry name" value="Complex1_LYR_LYRM9"/>
    <property type="match status" value="1"/>
</dbReference>
<evidence type="ECO:0000256" key="2">
    <source>
        <dbReference type="SAM" id="MobiDB-lite"/>
    </source>
</evidence>
<feature type="region of interest" description="Disordered" evidence="2">
    <location>
        <begin position="39"/>
        <end position="83"/>
    </location>
</feature>
<evidence type="ECO:0000259" key="3">
    <source>
        <dbReference type="Pfam" id="PF05347"/>
    </source>
</evidence>
<comment type="caution">
    <text evidence="4">The sequence shown here is derived from an EMBL/GenBank/DDBJ whole genome shotgun (WGS) entry which is preliminary data.</text>
</comment>
<dbReference type="AlphaFoldDB" id="A0A8T0IXT6"/>
<dbReference type="Pfam" id="PF05347">
    <property type="entry name" value="Complex1_LYR"/>
    <property type="match status" value="1"/>
</dbReference>
<dbReference type="InterPro" id="IPR045291">
    <property type="entry name" value="Complex1_LYR_LYRM9"/>
</dbReference>
<name>A0A8T0IXT6_CERPU</name>
<dbReference type="InterPro" id="IPR008011">
    <property type="entry name" value="Complex1_LYR_dom"/>
</dbReference>
<gene>
    <name evidence="4" type="ORF">KC19_2G169900</name>
</gene>
<dbReference type="Proteomes" id="UP000822688">
    <property type="component" value="Chromosome 2"/>
</dbReference>
<evidence type="ECO:0000256" key="1">
    <source>
        <dbReference type="ARBA" id="ARBA00025757"/>
    </source>
</evidence>
<reference evidence="4" key="1">
    <citation type="submission" date="2020-06" db="EMBL/GenBank/DDBJ databases">
        <title>WGS assembly of Ceratodon purpureus strain R40.</title>
        <authorList>
            <person name="Carey S.B."/>
            <person name="Jenkins J."/>
            <person name="Shu S."/>
            <person name="Lovell J.T."/>
            <person name="Sreedasyam A."/>
            <person name="Maumus F."/>
            <person name="Tiley G.P."/>
            <person name="Fernandez-Pozo N."/>
            <person name="Barry K."/>
            <person name="Chen C."/>
            <person name="Wang M."/>
            <person name="Lipzen A."/>
            <person name="Daum C."/>
            <person name="Saski C.A."/>
            <person name="Payton A.C."/>
            <person name="Mcbreen J.C."/>
            <person name="Conrad R.E."/>
            <person name="Kollar L.M."/>
            <person name="Olsson S."/>
            <person name="Huttunen S."/>
            <person name="Landis J.B."/>
            <person name="Wickett N.J."/>
            <person name="Johnson M.G."/>
            <person name="Rensing S.A."/>
            <person name="Grimwood J."/>
            <person name="Schmutz J."/>
            <person name="Mcdaniel S.F."/>
        </authorList>
    </citation>
    <scope>NUCLEOTIDE SEQUENCE</scope>
    <source>
        <strain evidence="4">R40</strain>
    </source>
</reference>
<dbReference type="PANTHER" id="PTHR36758:SF1">
    <property type="entry name" value="OS01G0342800 PROTEIN"/>
    <property type="match status" value="1"/>
</dbReference>
<keyword evidence="5" id="KW-1185">Reference proteome</keyword>
<organism evidence="4 5">
    <name type="scientific">Ceratodon purpureus</name>
    <name type="common">Fire moss</name>
    <name type="synonym">Dicranum purpureum</name>
    <dbReference type="NCBI Taxonomy" id="3225"/>
    <lineage>
        <taxon>Eukaryota</taxon>
        <taxon>Viridiplantae</taxon>
        <taxon>Streptophyta</taxon>
        <taxon>Embryophyta</taxon>
        <taxon>Bryophyta</taxon>
        <taxon>Bryophytina</taxon>
        <taxon>Bryopsida</taxon>
        <taxon>Dicranidae</taxon>
        <taxon>Pseudoditrichales</taxon>
        <taxon>Ditrichaceae</taxon>
        <taxon>Ceratodon</taxon>
    </lineage>
</organism>
<proteinExistence type="inferred from homology"/>
<sequence>MKGVFGVGQSICCRAGGGEGSSTFGVAFAFARAWARWEEGEEGGGRGGRRERREEGEEGGGRGGRRERREEGEEGASMSMSMGGAVKQAYREVLKLIKRLPPQSQGYYSQYARENFITYSEPQDAATVRELLARAHRHSCWILNKYGVNEAAANKLKEICLTDHVQNPA</sequence>
<comment type="similarity">
    <text evidence="1">Belongs to the complex I LYR family. LYRM9 subfamily.</text>
</comment>